<dbReference type="AlphaFoldDB" id="B6SXJ6"/>
<reference evidence="3" key="3">
    <citation type="submission" date="2019-07" db="EMBL/GenBank/DDBJ databases">
        <authorList>
            <person name="Seetharam A."/>
            <person name="Woodhouse M."/>
            <person name="Cannon E."/>
        </authorList>
    </citation>
    <scope>NUCLEOTIDE SEQUENCE [LARGE SCALE GENOMIC DNA]</scope>
    <source>
        <strain evidence="3">cv. B73</strain>
    </source>
</reference>
<feature type="region of interest" description="Disordered" evidence="1">
    <location>
        <begin position="123"/>
        <end position="152"/>
    </location>
</feature>
<dbReference type="GeneID" id="100275683"/>
<feature type="compositionally biased region" description="Basic residues" evidence="1">
    <location>
        <begin position="230"/>
        <end position="239"/>
    </location>
</feature>
<evidence type="ECO:0000256" key="1">
    <source>
        <dbReference type="SAM" id="MobiDB-lite"/>
    </source>
</evidence>
<dbReference type="RefSeq" id="NP_001143183.1">
    <property type="nucleotide sequence ID" value="NM_001149711.3"/>
</dbReference>
<dbReference type="EnsemblPlants" id="Zm00001eb238920_T003">
    <property type="protein sequence ID" value="Zm00001eb238920_P003"/>
    <property type="gene ID" value="Zm00001eb238920"/>
</dbReference>
<dbReference type="Proteomes" id="UP000007305">
    <property type="component" value="Chromosome 5"/>
</dbReference>
<feature type="compositionally biased region" description="Basic and acidic residues" evidence="1">
    <location>
        <begin position="260"/>
        <end position="279"/>
    </location>
</feature>
<feature type="compositionally biased region" description="Basic and acidic residues" evidence="1">
    <location>
        <begin position="130"/>
        <end position="143"/>
    </location>
</feature>
<protein>
    <submittedName>
        <fullName evidence="2 3">Uncharacterized protein</fullName>
    </submittedName>
</protein>
<organism evidence="2">
    <name type="scientific">Zea mays</name>
    <name type="common">Maize</name>
    <dbReference type="NCBI Taxonomy" id="4577"/>
    <lineage>
        <taxon>Eukaryota</taxon>
        <taxon>Viridiplantae</taxon>
        <taxon>Streptophyta</taxon>
        <taxon>Embryophyta</taxon>
        <taxon>Tracheophyta</taxon>
        <taxon>Spermatophyta</taxon>
        <taxon>Magnoliopsida</taxon>
        <taxon>Liliopsida</taxon>
        <taxon>Poales</taxon>
        <taxon>Poaceae</taxon>
        <taxon>PACMAD clade</taxon>
        <taxon>Panicoideae</taxon>
        <taxon>Andropogonodae</taxon>
        <taxon>Andropogoneae</taxon>
        <taxon>Tripsacinae</taxon>
        <taxon>Zea</taxon>
    </lineage>
</organism>
<evidence type="ECO:0000313" key="3">
    <source>
        <dbReference type="EnsemblPlants" id="Zm00001eb238920_P001"/>
    </source>
</evidence>
<dbReference type="EnsemblPlants" id="Zm00001eb238920_T001">
    <property type="protein sequence ID" value="Zm00001eb238920_P001"/>
    <property type="gene ID" value="Zm00001eb238920"/>
</dbReference>
<accession>B6SXJ6</accession>
<dbReference type="Gramene" id="Zm00001eb238920_T001">
    <property type="protein sequence ID" value="Zm00001eb238920_P001"/>
    <property type="gene ID" value="Zm00001eb238920"/>
</dbReference>
<reference evidence="3" key="4">
    <citation type="submission" date="2021-05" db="UniProtKB">
        <authorList>
            <consortium name="EnsemblPlants"/>
        </authorList>
    </citation>
    <scope>IDENTIFICATION</scope>
    <source>
        <strain evidence="3">cv. B73</strain>
    </source>
</reference>
<evidence type="ECO:0000313" key="4">
    <source>
        <dbReference type="Proteomes" id="UP000007305"/>
    </source>
</evidence>
<feature type="region of interest" description="Disordered" evidence="1">
    <location>
        <begin position="211"/>
        <end position="281"/>
    </location>
</feature>
<reference evidence="4" key="2">
    <citation type="journal article" date="2009" name="Science">
        <title>The B73 maize genome: complexity, diversity, and dynamics.</title>
        <authorList>
            <person name="Schnable P.S."/>
            <person name="Ware D."/>
            <person name="Fulton R.S."/>
            <person name="Stein J.C."/>
            <person name="Wei F."/>
            <person name="Pasternak S."/>
            <person name="Liang C."/>
            <person name="Zhang J."/>
            <person name="Fulton L."/>
            <person name="Graves T.A."/>
            <person name="Minx P."/>
            <person name="Reily A.D."/>
            <person name="Courtney L."/>
            <person name="Kruchowski S.S."/>
            <person name="Tomlinson C."/>
            <person name="Strong C."/>
            <person name="Delehaunty K."/>
            <person name="Fronick C."/>
            <person name="Courtney B."/>
            <person name="Rock S.M."/>
            <person name="Belter E."/>
            <person name="Du F."/>
            <person name="Kim K."/>
            <person name="Abbott R.M."/>
            <person name="Cotton M."/>
            <person name="Levy A."/>
            <person name="Marchetto P."/>
            <person name="Ochoa K."/>
            <person name="Jackson S.M."/>
            <person name="Gillam B."/>
            <person name="Chen W."/>
            <person name="Yan L."/>
            <person name="Higginbotham J."/>
            <person name="Cardenas M."/>
            <person name="Waligorski J."/>
            <person name="Applebaum E."/>
            <person name="Phelps L."/>
            <person name="Falcone J."/>
            <person name="Kanchi K."/>
            <person name="Thane T."/>
            <person name="Scimone A."/>
            <person name="Thane N."/>
            <person name="Henke J."/>
            <person name="Wang T."/>
            <person name="Ruppert J."/>
            <person name="Shah N."/>
            <person name="Rotter K."/>
            <person name="Hodges J."/>
            <person name="Ingenthron E."/>
            <person name="Cordes M."/>
            <person name="Kohlberg S."/>
            <person name="Sgro J."/>
            <person name="Delgado B."/>
            <person name="Mead K."/>
            <person name="Chinwalla A."/>
            <person name="Leonard S."/>
            <person name="Crouse K."/>
            <person name="Collura K."/>
            <person name="Kudrna D."/>
            <person name="Currie J."/>
            <person name="He R."/>
            <person name="Angelova A."/>
            <person name="Rajasekar S."/>
            <person name="Mueller T."/>
            <person name="Lomeli R."/>
            <person name="Scara G."/>
            <person name="Ko A."/>
            <person name="Delaney K."/>
            <person name="Wissotski M."/>
            <person name="Lopez G."/>
            <person name="Campos D."/>
            <person name="Braidotti M."/>
            <person name="Ashley E."/>
            <person name="Golser W."/>
            <person name="Kim H."/>
            <person name="Lee S."/>
            <person name="Lin J."/>
            <person name="Dujmic Z."/>
            <person name="Kim W."/>
            <person name="Talag J."/>
            <person name="Zuccolo A."/>
            <person name="Fan C."/>
            <person name="Sebastian A."/>
            <person name="Kramer M."/>
            <person name="Spiegel L."/>
            <person name="Nascimento L."/>
            <person name="Zutavern T."/>
            <person name="Miller B."/>
            <person name="Ambroise C."/>
            <person name="Muller S."/>
            <person name="Spooner W."/>
            <person name="Narechania A."/>
            <person name="Ren L."/>
            <person name="Wei S."/>
            <person name="Kumari S."/>
            <person name="Faga B."/>
            <person name="Levy M.J."/>
            <person name="McMahan L."/>
            <person name="Van Buren P."/>
            <person name="Vaughn M.W."/>
            <person name="Ying K."/>
            <person name="Yeh C.-T."/>
            <person name="Emrich S.J."/>
            <person name="Jia Y."/>
            <person name="Kalyanaraman A."/>
            <person name="Hsia A.-P."/>
            <person name="Barbazuk W.B."/>
            <person name="Baucom R.S."/>
            <person name="Brutnell T.P."/>
            <person name="Carpita N.C."/>
            <person name="Chaparro C."/>
            <person name="Chia J.-M."/>
            <person name="Deragon J.-M."/>
            <person name="Estill J.C."/>
            <person name="Fu Y."/>
            <person name="Jeddeloh J.A."/>
            <person name="Han Y."/>
            <person name="Lee H."/>
            <person name="Li P."/>
            <person name="Lisch D.R."/>
            <person name="Liu S."/>
            <person name="Liu Z."/>
            <person name="Nagel D.H."/>
            <person name="McCann M.C."/>
            <person name="SanMiguel P."/>
            <person name="Myers A.M."/>
            <person name="Nettleton D."/>
            <person name="Nguyen J."/>
            <person name="Penning B.W."/>
            <person name="Ponnala L."/>
            <person name="Schneider K.L."/>
            <person name="Schwartz D.C."/>
            <person name="Sharma A."/>
            <person name="Soderlund C."/>
            <person name="Springer N.M."/>
            <person name="Sun Q."/>
            <person name="Wang H."/>
            <person name="Waterman M."/>
            <person name="Westerman R."/>
            <person name="Wolfgruber T.K."/>
            <person name="Yang L."/>
            <person name="Yu Y."/>
            <person name="Zhang L."/>
            <person name="Zhou S."/>
            <person name="Zhu Q."/>
            <person name="Bennetzen J.L."/>
            <person name="Dawe R.K."/>
            <person name="Jiang J."/>
            <person name="Jiang N."/>
            <person name="Presting G.G."/>
            <person name="Wessler S.R."/>
            <person name="Aluru S."/>
            <person name="Martienssen R.A."/>
            <person name="Clifton S.W."/>
            <person name="McCombie W.R."/>
            <person name="Wing R.A."/>
            <person name="Wilson R.K."/>
        </authorList>
    </citation>
    <scope>NUCLEOTIDE SEQUENCE [LARGE SCALE GENOMIC DNA]</scope>
    <source>
        <strain evidence="4">cv. B73</strain>
    </source>
</reference>
<dbReference type="Gramene" id="Zm00001eb238920_T003">
    <property type="protein sequence ID" value="Zm00001eb238920_P003"/>
    <property type="gene ID" value="Zm00001eb238920"/>
</dbReference>
<keyword evidence="4" id="KW-1185">Reference proteome</keyword>
<sequence>MPLAGVVDLRLHGHLHEQVLGKRVRHALPFCQEADSRLGLPLVPAAHEAAHGEGGNDGRHGNQPHRPGDHDAEAPAAAAADRPEEALAHGGAVQEPPLGVHHLGVDHVVRAEAVLAHHGPEPAAAEVAADADRGADPRGEPERPAALARHGVVELPERGARAGPRHAAPGVHADVAERGDVDHGEGPGARHGSVGEALVVVAAAAGPDREAVAPAAGDAGPRLGDGRRGQQQRRARRPRGREAEVLDRGVQKGRVRSGRRGVDEPGRVGGGRREARDAADEAPVEGAAAALLLRGTSLGEEQQEEEREVPGSWSHSRLRLAHHLLHLHGYTYSLALPRVCFCGLVSNLRR</sequence>
<evidence type="ECO:0000313" key="2">
    <source>
        <dbReference type="EMBL" id="ACG29579.1"/>
    </source>
</evidence>
<feature type="compositionally biased region" description="Basic and acidic residues" evidence="1">
    <location>
        <begin position="48"/>
        <end position="73"/>
    </location>
</feature>
<dbReference type="EMBL" id="EU957461">
    <property type="protein sequence ID" value="ACG29579.1"/>
    <property type="molecule type" value="mRNA"/>
</dbReference>
<dbReference type="HOGENOM" id="CLU_793138_0_0_1"/>
<gene>
    <name evidence="3" type="primary">LOC100275683</name>
</gene>
<dbReference type="KEGG" id="zma:100275683"/>
<name>B6SXJ6_MAIZE</name>
<feature type="compositionally biased region" description="Basic and acidic residues" evidence="1">
    <location>
        <begin position="240"/>
        <end position="250"/>
    </location>
</feature>
<feature type="region of interest" description="Disordered" evidence="1">
    <location>
        <begin position="48"/>
        <end position="88"/>
    </location>
</feature>
<proteinExistence type="evidence at transcript level"/>
<reference evidence="2" key="1">
    <citation type="journal article" date="2009" name="Plant Mol. Biol.">
        <title>Insights into corn genes derived from large-scale cDNA sequencing.</title>
        <authorList>
            <person name="Alexandrov N.N."/>
            <person name="Brover V.V."/>
            <person name="Freidin S."/>
            <person name="Troukhan M.E."/>
            <person name="Tatarinova T.V."/>
            <person name="Zhang H."/>
            <person name="Swaller T.J."/>
            <person name="Lu Y.P."/>
            <person name="Bouck J."/>
            <person name="Flavell R.B."/>
            <person name="Feldmann K.A."/>
        </authorList>
    </citation>
    <scope>NUCLEOTIDE SEQUENCE</scope>
</reference>